<keyword evidence="2" id="KW-1185">Reference proteome</keyword>
<dbReference type="Proteomes" id="UP000078428">
    <property type="component" value="Unassembled WGS sequence"/>
</dbReference>
<reference evidence="1 2" key="1">
    <citation type="submission" date="2016-04" db="EMBL/GenBank/DDBJ databases">
        <title>Draft genome sequence of freshwater magnetotactic bacteria Magnetospirillum marisnigri SP-1 and Magnetospirillum moscoviense BB-1.</title>
        <authorList>
            <person name="Koziaeva V."/>
            <person name="Dziuba M.V."/>
            <person name="Ivanov T.M."/>
            <person name="Kuznetsov B."/>
            <person name="Grouzdev D.S."/>
        </authorList>
    </citation>
    <scope>NUCLEOTIDE SEQUENCE [LARGE SCALE GENOMIC DNA]</scope>
    <source>
        <strain evidence="1 2">SP-1</strain>
    </source>
</reference>
<organism evidence="1 2">
    <name type="scientific">Paramagnetospirillum marisnigri</name>
    <dbReference type="NCBI Taxonomy" id="1285242"/>
    <lineage>
        <taxon>Bacteria</taxon>
        <taxon>Pseudomonadati</taxon>
        <taxon>Pseudomonadota</taxon>
        <taxon>Alphaproteobacteria</taxon>
        <taxon>Rhodospirillales</taxon>
        <taxon>Magnetospirillaceae</taxon>
        <taxon>Paramagnetospirillum</taxon>
    </lineage>
</organism>
<sequence>MSGDLCPNKLPLTAVHLMNNDVLATFEEHDAVIETVLSDNGREFYGRPDQHPYELFLQFEGILPTKEVTRQETDDTMAA</sequence>
<name>A0A178MXL8_9PROT</name>
<evidence type="ECO:0000313" key="2">
    <source>
        <dbReference type="Proteomes" id="UP000078428"/>
    </source>
</evidence>
<accession>A0A178MXL8</accession>
<dbReference type="EMBL" id="LWQT01000020">
    <property type="protein sequence ID" value="OAN55283.1"/>
    <property type="molecule type" value="Genomic_DNA"/>
</dbReference>
<gene>
    <name evidence="1" type="ORF">A6A04_11550</name>
</gene>
<dbReference type="STRING" id="1285242.A6A04_11550"/>
<protein>
    <recommendedName>
        <fullName evidence="3">Integrase catalytic domain-containing protein</fullName>
    </recommendedName>
</protein>
<comment type="caution">
    <text evidence="1">The sequence shown here is derived from an EMBL/GenBank/DDBJ whole genome shotgun (WGS) entry which is preliminary data.</text>
</comment>
<evidence type="ECO:0008006" key="3">
    <source>
        <dbReference type="Google" id="ProtNLM"/>
    </source>
</evidence>
<dbReference type="AlphaFoldDB" id="A0A178MXL8"/>
<evidence type="ECO:0000313" key="1">
    <source>
        <dbReference type="EMBL" id="OAN55283.1"/>
    </source>
</evidence>
<proteinExistence type="predicted"/>